<feature type="coiled-coil region" evidence="1">
    <location>
        <begin position="840"/>
        <end position="881"/>
    </location>
</feature>
<feature type="compositionally biased region" description="Basic and acidic residues" evidence="2">
    <location>
        <begin position="581"/>
        <end position="737"/>
    </location>
</feature>
<feature type="compositionally biased region" description="Basic and acidic residues" evidence="2">
    <location>
        <begin position="299"/>
        <end position="315"/>
    </location>
</feature>
<gene>
    <name evidence="3" type="primary">LOC114333531</name>
</gene>
<evidence type="ECO:0000313" key="3">
    <source>
        <dbReference type="RefSeq" id="XP_028139215.1"/>
    </source>
</evidence>
<name>A0A6P7G3S3_DIAVI</name>
<sequence>MTYMSDNVRFTLDESCIKPLKRRSEGRLKAISSNEDFRSWNYTVEDRRRQILDVVKNDVEKCGLLTTAVLHALTLKSKAKLTKSLKQLWEFIMSRDLTEEEKEHLTKLQKEMGYACSQVISNNCPCEGNYDVICACEDETGAKQRDRILNVVHSFESKSVPVDLSREFETLKCECSACSERARKQFSAKTTICGGQKGPSDPKKRKIMKAAVSSDQNVFSKTRKHYDRPDTASSDVPSSKRSSRPDTVSGRPRPRRMDDTSSADDTDAKIKDSSSTSSDSKPISSPMYTGYEDSPYTTKIKDKSSRDDTDSKIKEFSSFSTDDDSKPVSPSTRASSGYQDDPYRGKTRDTSRDPYRDKTRDTSRDPYRDQTRDTSRDDPYRDKTRDTSRDEPYRGKTRDTSRDPYRDQTRDTSRDDPYRDKTRDPSRDEPYTDKTRDTSRDPYRDKTRDTSRDDPYRDKTRDPSRDEPYTDKTRDTSRDPYRDKTRDTSRDDPYRDPSRDEPYTDKTRDTSRDPYRDKTGDTSRDVPYRDKTRDSSRDPYRDQIRDTSRDDPYRDKTRDPSRDEPYTDKTRDTSTPQSSGYKDEPYRDKARDTSRDDPYRHTTRRISRDEPYKDKTRDTSRDEPYRDRTRDTSRGESYRDKARDTIRDEPYRDRTRDTSRGESYRDKARDTIRDEPYRDRTRDTSRGESYRDKTRDTSRDEPYRDSTRRTSRDEPFKDKSRDTSRGEPYRDKTRDTSTPRSSGYKDLSKTLSEEKGEGLHIYTAERAVSSTVSVCSIDCQCRTDLKTVGLRTEPDLSSREDSGDSILCPCRDKATCTPVRPTRTVKLGVHSTPDESSEPYKKLKSKYAELECVCKEQQENIRNIIKERDILQNKYQKVLSEPIDSNKDIEDLEKHISEASPEIEASMINNQLEMLRQNCLKLKAAEEENEILRRDKLESKRQGKPRLRDSKASGAGVSALDDMNKDDCDSCISLKTKIKILERRLAQCSKTVPEEFEIFNNQSLLDNALAERDQMQKKMERIHELEAQLDECKKKAARTEELENQLMRLQREQTTNYDLRKVQSKCVCVQRELENVKAERDAILKRLDLMKEEMERLRTKAKEAEVLLIERDKLQIKMNGMSNVQTHNENLRIKCKCLENAANERDMYKRKYEEQLNLDTQVEVEDSAKLKRDKALLKKQVGDLQSCIVEQDGEIKRLMEQIDSLIKNKEEVQARMKETLMNMRAEIEKKDRLITAADKKLETLQAQLKSSIQGVSVEATVYKTRIQELEMELNDAKNQLRKMDDSILRRDTSRRSKSCEYEAVCAMKKELQAANDENRKLQEIAKNMAILTGDEHVQKMLKQSQYAVRKVLEELNEQYKEWDDLKKERRKPRSAGSPSPNREEELNRYRSIQHSNNQQGKDLNRSEPIPGSSKSPREKDHNRIRQELHRSGGIPSSSKHLQETDRNRLRQGQNRSEGIQSYSNDPQEIEYNRLRQDNDSQTNRQCQGELAARMMYYSKYK</sequence>
<feature type="region of interest" description="Disordered" evidence="2">
    <location>
        <begin position="211"/>
        <end position="751"/>
    </location>
</feature>
<keyword evidence="1" id="KW-0175">Coiled coil</keyword>
<dbReference type="OrthoDB" id="10255522at2759"/>
<evidence type="ECO:0000256" key="1">
    <source>
        <dbReference type="SAM" id="Coils"/>
    </source>
</evidence>
<feature type="region of interest" description="Disordered" evidence="2">
    <location>
        <begin position="1364"/>
        <end position="1467"/>
    </location>
</feature>
<reference evidence="3" key="1">
    <citation type="submission" date="2025-08" db="UniProtKB">
        <authorList>
            <consortium name="RefSeq"/>
        </authorList>
    </citation>
    <scope>IDENTIFICATION</scope>
    <source>
        <tissue evidence="3">Whole insect</tissue>
    </source>
</reference>
<feature type="compositionally biased region" description="Basic and acidic residues" evidence="2">
    <location>
        <begin position="341"/>
        <end position="572"/>
    </location>
</feature>
<protein>
    <submittedName>
        <fullName evidence="3">Zinc finger CCCH domain-containing protein 13-like</fullName>
    </submittedName>
</protein>
<feature type="compositionally biased region" description="Basic and acidic residues" evidence="2">
    <location>
        <begin position="934"/>
        <end position="951"/>
    </location>
</feature>
<dbReference type="InParanoid" id="A0A6P7G3S3"/>
<organism evidence="3">
    <name type="scientific">Diabrotica virgifera virgifera</name>
    <name type="common">western corn rootworm</name>
    <dbReference type="NCBI Taxonomy" id="50390"/>
    <lineage>
        <taxon>Eukaryota</taxon>
        <taxon>Metazoa</taxon>
        <taxon>Ecdysozoa</taxon>
        <taxon>Arthropoda</taxon>
        <taxon>Hexapoda</taxon>
        <taxon>Insecta</taxon>
        <taxon>Pterygota</taxon>
        <taxon>Neoptera</taxon>
        <taxon>Endopterygota</taxon>
        <taxon>Coleoptera</taxon>
        <taxon>Polyphaga</taxon>
        <taxon>Cucujiformia</taxon>
        <taxon>Chrysomeloidea</taxon>
        <taxon>Chrysomelidae</taxon>
        <taxon>Galerucinae</taxon>
        <taxon>Diabroticina</taxon>
        <taxon>Diabroticites</taxon>
        <taxon>Diabrotica</taxon>
    </lineage>
</organism>
<feature type="compositionally biased region" description="Polar residues" evidence="2">
    <location>
        <begin position="1390"/>
        <end position="1401"/>
    </location>
</feature>
<evidence type="ECO:0000256" key="2">
    <source>
        <dbReference type="SAM" id="MobiDB-lite"/>
    </source>
</evidence>
<feature type="compositionally biased region" description="Polar residues" evidence="2">
    <location>
        <begin position="1450"/>
        <end position="1466"/>
    </location>
</feature>
<accession>A0A6P7G3S3</accession>
<feature type="compositionally biased region" description="Polar residues" evidence="2">
    <location>
        <begin position="328"/>
        <end position="338"/>
    </location>
</feature>
<dbReference type="KEGG" id="dvv:114333531"/>
<feature type="compositionally biased region" description="Low complexity" evidence="2">
    <location>
        <begin position="273"/>
        <end position="286"/>
    </location>
</feature>
<proteinExistence type="predicted"/>
<dbReference type="RefSeq" id="XP_028139215.1">
    <property type="nucleotide sequence ID" value="XM_028283414.1"/>
</dbReference>
<feature type="compositionally biased region" description="Basic and acidic residues" evidence="2">
    <location>
        <begin position="1415"/>
        <end position="1430"/>
    </location>
</feature>
<feature type="region of interest" description="Disordered" evidence="2">
    <location>
        <begin position="934"/>
        <end position="959"/>
    </location>
</feature>
<feature type="coiled-coil region" evidence="1">
    <location>
        <begin position="1005"/>
        <end position="1158"/>
    </location>
</feature>